<evidence type="ECO:0008006" key="4">
    <source>
        <dbReference type="Google" id="ProtNLM"/>
    </source>
</evidence>
<dbReference type="Gene3D" id="3.40.720.10">
    <property type="entry name" value="Alkaline Phosphatase, subunit A"/>
    <property type="match status" value="1"/>
</dbReference>
<comment type="caution">
    <text evidence="2">The sequence shown here is derived from an EMBL/GenBank/DDBJ whole genome shotgun (WGS) entry which is preliminary data.</text>
</comment>
<feature type="region of interest" description="Disordered" evidence="1">
    <location>
        <begin position="270"/>
        <end position="296"/>
    </location>
</feature>
<reference evidence="2 3" key="1">
    <citation type="journal article" date="2014" name="PLoS Genet.">
        <title>Phylogenetically driven sequencing of extremely halophilic archaea reveals strategies for static and dynamic osmo-response.</title>
        <authorList>
            <person name="Becker E.A."/>
            <person name="Seitzer P.M."/>
            <person name="Tritt A."/>
            <person name="Larsen D."/>
            <person name="Krusor M."/>
            <person name="Yao A.I."/>
            <person name="Wu D."/>
            <person name="Madern D."/>
            <person name="Eisen J.A."/>
            <person name="Darling A.E."/>
            <person name="Facciotti M.T."/>
        </authorList>
    </citation>
    <scope>NUCLEOTIDE SEQUENCE [LARGE SCALE GENOMIC DNA]</scope>
    <source>
        <strain evidence="2 3">100A6</strain>
    </source>
</reference>
<evidence type="ECO:0000256" key="1">
    <source>
        <dbReference type="SAM" id="MobiDB-lite"/>
    </source>
</evidence>
<sequence>MDPTLCVLGIDAADYALVKEWGCSNLQLSNHSQLSTFSDGIDLPATLEVWPTIATGVPPDEHGIHLHAENRSRWGKSAAIQANRLLPDTVQNSLRKLYQRVQNPQPPQTQHSHAFHTGSIKNWPGLTPCFEWETEGNWFRSINSGNMNGQEFIRQALGNAGSGIGWLAGQDTAGVSVAGVHIHILDHVGHLYADRPNKLRSVYDAIDRLVGWLKKKVDKLLIVSDHGMQTTETDDRKPGVHSWRAMISSTESGDLPKSVFDVREWIEQHTVTTESHSEPQTDVAAPREHLEDLGYL</sequence>
<dbReference type="AlphaFoldDB" id="M0LWZ1"/>
<dbReference type="RefSeq" id="WP_007694738.1">
    <property type="nucleotide sequence ID" value="NZ_AOMB01000037.1"/>
</dbReference>
<dbReference type="PATRIC" id="fig|1132509.6.peg.3126"/>
<dbReference type="InterPro" id="IPR002591">
    <property type="entry name" value="Phosphodiest/P_Trfase"/>
</dbReference>
<keyword evidence="3" id="KW-1185">Reference proteome</keyword>
<protein>
    <recommendedName>
        <fullName evidence="4">Type I phosphodiesterase/nucleotide pyrophosphatase</fullName>
    </recommendedName>
</protein>
<gene>
    <name evidence="2" type="ORF">C447_13477</name>
</gene>
<dbReference type="EMBL" id="AOMB01000037">
    <property type="protein sequence ID" value="EMA36879.1"/>
    <property type="molecule type" value="Genomic_DNA"/>
</dbReference>
<dbReference type="eggNOG" id="arCOG01380">
    <property type="taxonomic scope" value="Archaea"/>
</dbReference>
<dbReference type="OrthoDB" id="330975at2157"/>
<name>M0LWZ1_9EURY</name>
<dbReference type="Proteomes" id="UP000011566">
    <property type="component" value="Unassembled WGS sequence"/>
</dbReference>
<proteinExistence type="predicted"/>
<organism evidence="2 3">
    <name type="scientific">Halococcus hamelinensis 100A6</name>
    <dbReference type="NCBI Taxonomy" id="1132509"/>
    <lineage>
        <taxon>Archaea</taxon>
        <taxon>Methanobacteriati</taxon>
        <taxon>Methanobacteriota</taxon>
        <taxon>Stenosarchaea group</taxon>
        <taxon>Halobacteria</taxon>
        <taxon>Halobacteriales</taxon>
        <taxon>Halococcaceae</taxon>
        <taxon>Halococcus</taxon>
    </lineage>
</organism>
<feature type="compositionally biased region" description="Basic and acidic residues" evidence="1">
    <location>
        <begin position="275"/>
        <end position="296"/>
    </location>
</feature>
<dbReference type="SUPFAM" id="SSF53649">
    <property type="entry name" value="Alkaline phosphatase-like"/>
    <property type="match status" value="1"/>
</dbReference>
<accession>M0LWZ1</accession>
<dbReference type="Pfam" id="PF01663">
    <property type="entry name" value="Phosphodiest"/>
    <property type="match status" value="1"/>
</dbReference>
<evidence type="ECO:0000313" key="2">
    <source>
        <dbReference type="EMBL" id="EMA36879.1"/>
    </source>
</evidence>
<dbReference type="InterPro" id="IPR017850">
    <property type="entry name" value="Alkaline_phosphatase_core_sf"/>
</dbReference>
<evidence type="ECO:0000313" key="3">
    <source>
        <dbReference type="Proteomes" id="UP000011566"/>
    </source>
</evidence>